<dbReference type="OrthoDB" id="9767470at2"/>
<dbReference type="AlphaFoldDB" id="A0A5Q0BLJ1"/>
<dbReference type="RefSeq" id="WP_153248621.1">
    <property type="nucleotide sequence ID" value="NZ_CP044205.1"/>
</dbReference>
<sequence>MQQYPQREWLNDEVHARPHVELHAPEQLSYLALLVNREERERENDHLHGLCRHFNITNELTDKRRGLFADLGKFRLKVERHEEFTSYMFFRPCRPETLFDNPVSGSLPQEWLDNLPGQLLVAAQVAIVPGSGQVLDTTPQGLSALFSGNRVIGAKIAAGAGEAFTDFRIAEDGYSRFLIFTHQLSSGQAGRAMQRLLEIETYRMMALLALPEARPLLPALKEADAQLVKITAALDDETCESDERLLEQLTDLAGVIENRISATYARFNATRNYASLVDIRLEELREARIEGLPTFSEFLNRRLNPAMRTCDAVDNWLHQLSKRIGHANQLLRTRIDVRREQQNLELLRQLNRRSEIQLRLQQTIESLSVAAITYAAVSLVGLVMNGLKSLGLPVNADLIMAMSIPVIGYLVYLGAGFLREAFKQDSGS</sequence>
<evidence type="ECO:0000256" key="1">
    <source>
        <dbReference type="SAM" id="Phobius"/>
    </source>
</evidence>
<dbReference type="Pfam" id="PF11902">
    <property type="entry name" value="DUF3422"/>
    <property type="match status" value="1"/>
</dbReference>
<dbReference type="KEGG" id="mmob:F6R98_08325"/>
<name>A0A5Q0BLJ1_9GAMM</name>
<reference evidence="2 3" key="1">
    <citation type="submission" date="2019-09" db="EMBL/GenBank/DDBJ databases">
        <title>Ecophysiology of the spiral-shaped methanotroph Methylospira mobilis as revealed by the complete genome sequence.</title>
        <authorList>
            <person name="Oshkin I.Y."/>
            <person name="Dedysh S.N."/>
            <person name="Miroshnikov K."/>
            <person name="Danilova O.V."/>
            <person name="Hakobyan A."/>
            <person name="Liesack W."/>
        </authorList>
    </citation>
    <scope>NUCLEOTIDE SEQUENCE [LARGE SCALE GENOMIC DNA]</scope>
    <source>
        <strain evidence="2 3">Shm1</strain>
    </source>
</reference>
<dbReference type="Proteomes" id="UP000325755">
    <property type="component" value="Chromosome"/>
</dbReference>
<dbReference type="EMBL" id="CP044205">
    <property type="protein sequence ID" value="QFY42626.1"/>
    <property type="molecule type" value="Genomic_DNA"/>
</dbReference>
<dbReference type="InterPro" id="IPR021830">
    <property type="entry name" value="DUF3422"/>
</dbReference>
<keyword evidence="1" id="KW-0812">Transmembrane</keyword>
<accession>A0A5Q0BLJ1</accession>
<gene>
    <name evidence="2" type="ORF">F6R98_08325</name>
</gene>
<keyword evidence="1" id="KW-0472">Membrane</keyword>
<evidence type="ECO:0000313" key="3">
    <source>
        <dbReference type="Proteomes" id="UP000325755"/>
    </source>
</evidence>
<feature type="transmembrane region" description="Helical" evidence="1">
    <location>
        <begin position="399"/>
        <end position="418"/>
    </location>
</feature>
<evidence type="ECO:0000313" key="2">
    <source>
        <dbReference type="EMBL" id="QFY42626.1"/>
    </source>
</evidence>
<organism evidence="2 3">
    <name type="scientific">Candidatus Methylospira mobilis</name>
    <dbReference type="NCBI Taxonomy" id="1808979"/>
    <lineage>
        <taxon>Bacteria</taxon>
        <taxon>Pseudomonadati</taxon>
        <taxon>Pseudomonadota</taxon>
        <taxon>Gammaproteobacteria</taxon>
        <taxon>Methylococcales</taxon>
        <taxon>Methylococcaceae</taxon>
        <taxon>Candidatus Methylospira</taxon>
    </lineage>
</organism>
<protein>
    <submittedName>
        <fullName evidence="2">DUF3422 domain-containing protein</fullName>
    </submittedName>
</protein>
<proteinExistence type="predicted"/>
<keyword evidence="1" id="KW-1133">Transmembrane helix</keyword>
<dbReference type="InParanoid" id="A0A5Q0BLJ1"/>
<feature type="transmembrane region" description="Helical" evidence="1">
    <location>
        <begin position="367"/>
        <end position="387"/>
    </location>
</feature>
<keyword evidence="3" id="KW-1185">Reference proteome</keyword>